<protein>
    <submittedName>
        <fullName evidence="2">Expansin-like protein</fullName>
    </submittedName>
</protein>
<dbReference type="Gene3D" id="2.40.40.10">
    <property type="entry name" value="RlpA-like domain"/>
    <property type="match status" value="1"/>
</dbReference>
<name>B1Q493_BURMU</name>
<feature type="signal peptide" evidence="1">
    <location>
        <begin position="1"/>
        <end position="16"/>
    </location>
</feature>
<keyword evidence="1" id="KW-0732">Signal</keyword>
<dbReference type="InterPro" id="IPR036908">
    <property type="entry name" value="RlpA-like_sf"/>
</dbReference>
<dbReference type="EMBL" id="AB374538">
    <property type="protein sequence ID" value="BAG16534.1"/>
    <property type="molecule type" value="mRNA"/>
</dbReference>
<evidence type="ECO:0000313" key="2">
    <source>
        <dbReference type="EMBL" id="BAG16534.1"/>
    </source>
</evidence>
<dbReference type="SUPFAM" id="SSF50685">
    <property type="entry name" value="Barwin-like endoglucanases"/>
    <property type="match status" value="1"/>
</dbReference>
<organism evidence="2">
    <name type="scientific">Bursaphelenchus mucronatus</name>
    <name type="common">Pinewood nematode worm</name>
    <dbReference type="NCBI Taxonomy" id="6325"/>
    <lineage>
        <taxon>Eukaryota</taxon>
        <taxon>Metazoa</taxon>
        <taxon>Ecdysozoa</taxon>
        <taxon>Nematoda</taxon>
        <taxon>Chromadorea</taxon>
        <taxon>Rhabditida</taxon>
        <taxon>Tylenchina</taxon>
        <taxon>Tylenchomorpha</taxon>
        <taxon>Aphelenchoidea</taxon>
        <taxon>Aphelenchoididae</taxon>
        <taxon>Bursaphelenchus</taxon>
    </lineage>
</organism>
<gene>
    <name evidence="2" type="primary">Bm-expb1</name>
</gene>
<sequence>MNPLYLLAVLASFVIADLITPQLNKPISGGEFTFTGATGRGACGLDIGNLSAGVSSSLFDSSSQWVPSDLPDGRYVLDDPVCKGICVQIEYKGSTAVFPVDNECAACDIDHVNLSTEAFLILEPAGGKNGLATNATITYLFCNSTTVTGNC</sequence>
<feature type="chain" id="PRO_5002768074" evidence="1">
    <location>
        <begin position="17"/>
        <end position="151"/>
    </location>
</feature>
<accession>B1Q493</accession>
<dbReference type="AlphaFoldDB" id="B1Q493"/>
<proteinExistence type="evidence at transcript level"/>
<reference evidence="2" key="1">
    <citation type="submission" date="2008-01" db="EMBL/GenBank/DDBJ databases">
        <title>Identification of Expansin-like genes from the pine wood nematode Bursaphelenchus xylophilus and evolution of the expansin gene family within the Nematoda.</title>
        <authorList>
            <person name="Kikuchi T."/>
            <person name="Li H."/>
            <person name="Karim N."/>
            <person name="Moens M."/>
            <person name="Jones J."/>
        </authorList>
    </citation>
    <scope>NUCLEOTIDE SEQUENCE</scope>
</reference>
<evidence type="ECO:0000256" key="1">
    <source>
        <dbReference type="SAM" id="SignalP"/>
    </source>
</evidence>